<reference evidence="1" key="1">
    <citation type="submission" date="2021-01" db="EMBL/GenBank/DDBJ databases">
        <title>Whole genome shotgun sequence of Cellulomonas chitinilytica NBRC 110799.</title>
        <authorList>
            <person name="Komaki H."/>
            <person name="Tamura T."/>
        </authorList>
    </citation>
    <scope>NUCLEOTIDE SEQUENCE</scope>
    <source>
        <strain evidence="1">NBRC 110799</strain>
    </source>
</reference>
<accession>A0A919U3Y8</accession>
<gene>
    <name evidence="1" type="ORF">Cch01nite_44750</name>
</gene>
<name>A0A919U3Y8_9CELL</name>
<dbReference type="RefSeq" id="WP_203758765.1">
    <property type="nucleotide sequence ID" value="NZ_BONK01000034.1"/>
</dbReference>
<proteinExistence type="predicted"/>
<organism evidence="1 2">
    <name type="scientific">Cellulomonas chitinilytica</name>
    <dbReference type="NCBI Taxonomy" id="398759"/>
    <lineage>
        <taxon>Bacteria</taxon>
        <taxon>Bacillati</taxon>
        <taxon>Actinomycetota</taxon>
        <taxon>Actinomycetes</taxon>
        <taxon>Micrococcales</taxon>
        <taxon>Cellulomonadaceae</taxon>
        <taxon>Cellulomonas</taxon>
    </lineage>
</organism>
<keyword evidence="2" id="KW-1185">Reference proteome</keyword>
<dbReference type="Proteomes" id="UP000632740">
    <property type="component" value="Unassembled WGS sequence"/>
</dbReference>
<evidence type="ECO:0000313" key="1">
    <source>
        <dbReference type="EMBL" id="GIG23751.1"/>
    </source>
</evidence>
<evidence type="ECO:0000313" key="2">
    <source>
        <dbReference type="Proteomes" id="UP000632740"/>
    </source>
</evidence>
<dbReference type="EMBL" id="BONK01000034">
    <property type="protein sequence ID" value="GIG23751.1"/>
    <property type="molecule type" value="Genomic_DNA"/>
</dbReference>
<protein>
    <submittedName>
        <fullName evidence="1">Uncharacterized protein</fullName>
    </submittedName>
</protein>
<dbReference type="AlphaFoldDB" id="A0A919U3Y8"/>
<comment type="caution">
    <text evidence="1">The sequence shown here is derived from an EMBL/GenBank/DDBJ whole genome shotgun (WGS) entry which is preliminary data.</text>
</comment>
<sequence>MNIDELVERMLAFEPHDLAGRFSTTFADGTTGEQGVFLFVDKDRWAVRIDGAATLWSTGARRFSSDHAGTSSSTSLRPPERPPWSLVLPRLAHVYGRPGDDWELAEIVTGDDREVTVSLVSGTEQGRLRVELDPGTIVELVTPSWTATAQVGLDADERLQLAALLGG</sequence>